<dbReference type="EMBL" id="KL198007">
    <property type="protein sequence ID" value="KDQ28743.1"/>
    <property type="molecule type" value="Genomic_DNA"/>
</dbReference>
<evidence type="ECO:0000256" key="3">
    <source>
        <dbReference type="ARBA" id="ARBA00022741"/>
    </source>
</evidence>
<keyword evidence="3" id="KW-0547">Nucleotide-binding</keyword>
<dbReference type="Gene3D" id="2.70.150.10">
    <property type="entry name" value="Calcium-transporting ATPase, cytoplasmic transduction domain A"/>
    <property type="match status" value="1"/>
</dbReference>
<dbReference type="InterPro" id="IPR018303">
    <property type="entry name" value="ATPase_P-typ_P_site"/>
</dbReference>
<dbReference type="InterPro" id="IPR006068">
    <property type="entry name" value="ATPase_P-typ_cation-transptr_C"/>
</dbReference>
<dbReference type="InterPro" id="IPR023299">
    <property type="entry name" value="ATPase_P-typ_cyto_dom_N"/>
</dbReference>
<organism evidence="9 10">
    <name type="scientific">Pleurotus ostreatus (strain PC15)</name>
    <name type="common">Oyster mushroom</name>
    <dbReference type="NCBI Taxonomy" id="1137138"/>
    <lineage>
        <taxon>Eukaryota</taxon>
        <taxon>Fungi</taxon>
        <taxon>Dikarya</taxon>
        <taxon>Basidiomycota</taxon>
        <taxon>Agaricomycotina</taxon>
        <taxon>Agaricomycetes</taxon>
        <taxon>Agaricomycetidae</taxon>
        <taxon>Agaricales</taxon>
        <taxon>Pleurotineae</taxon>
        <taxon>Pleurotaceae</taxon>
        <taxon>Pleurotus</taxon>
    </lineage>
</organism>
<dbReference type="InterPro" id="IPR023298">
    <property type="entry name" value="ATPase_P-typ_TM_dom_sf"/>
</dbReference>
<evidence type="ECO:0000256" key="1">
    <source>
        <dbReference type="ARBA" id="ARBA00004141"/>
    </source>
</evidence>
<comment type="subcellular location">
    <subcellularLocation>
        <location evidence="1">Membrane</location>
        <topology evidence="1">Multi-pass membrane protein</topology>
    </subcellularLocation>
</comment>
<dbReference type="InterPro" id="IPR036412">
    <property type="entry name" value="HAD-like_sf"/>
</dbReference>
<dbReference type="OrthoDB" id="3352408at2759"/>
<evidence type="ECO:0000256" key="7">
    <source>
        <dbReference type="SAM" id="Phobius"/>
    </source>
</evidence>
<dbReference type="InParanoid" id="A0A067NKY7"/>
<evidence type="ECO:0000256" key="5">
    <source>
        <dbReference type="ARBA" id="ARBA00022989"/>
    </source>
</evidence>
<dbReference type="FunCoup" id="A0A067NKY7">
    <property type="interactions" value="65"/>
</dbReference>
<dbReference type="GO" id="GO:0030001">
    <property type="term" value="P:metal ion transport"/>
    <property type="evidence" value="ECO:0007669"/>
    <property type="project" value="UniProtKB-ARBA"/>
</dbReference>
<evidence type="ECO:0000313" key="9">
    <source>
        <dbReference type="EMBL" id="KDQ28743.1"/>
    </source>
</evidence>
<dbReference type="Pfam" id="PF00690">
    <property type="entry name" value="Cation_ATPase_N"/>
    <property type="match status" value="1"/>
</dbReference>
<dbReference type="PRINTS" id="PR00119">
    <property type="entry name" value="CATATPASE"/>
</dbReference>
<dbReference type="SMART" id="SM00831">
    <property type="entry name" value="Cation_ATPase_N"/>
    <property type="match status" value="1"/>
</dbReference>
<dbReference type="Proteomes" id="UP000027073">
    <property type="component" value="Unassembled WGS sequence"/>
</dbReference>
<dbReference type="NCBIfam" id="TIGR01494">
    <property type="entry name" value="ATPase_P-type"/>
    <property type="match status" value="2"/>
</dbReference>
<dbReference type="InterPro" id="IPR059000">
    <property type="entry name" value="ATPase_P-type_domA"/>
</dbReference>
<dbReference type="Pfam" id="PF00689">
    <property type="entry name" value="Cation_ATPase_C"/>
    <property type="match status" value="1"/>
</dbReference>
<dbReference type="GO" id="GO:0016887">
    <property type="term" value="F:ATP hydrolysis activity"/>
    <property type="evidence" value="ECO:0007669"/>
    <property type="project" value="InterPro"/>
</dbReference>
<dbReference type="InterPro" id="IPR044492">
    <property type="entry name" value="P_typ_ATPase_HD_dom"/>
</dbReference>
<dbReference type="VEuPathDB" id="FungiDB:PLEOSDRAFT_1063536"/>
<feature type="transmembrane region" description="Helical" evidence="7">
    <location>
        <begin position="333"/>
        <end position="359"/>
    </location>
</feature>
<dbReference type="Pfam" id="PF00122">
    <property type="entry name" value="E1-E2_ATPase"/>
    <property type="match status" value="1"/>
</dbReference>
<dbReference type="SUPFAM" id="SSF56784">
    <property type="entry name" value="HAD-like"/>
    <property type="match status" value="1"/>
</dbReference>
<accession>A0A067NKY7</accession>
<dbReference type="Gene3D" id="3.40.1110.10">
    <property type="entry name" value="Calcium-transporting ATPase, cytoplasmic domain N"/>
    <property type="match status" value="1"/>
</dbReference>
<dbReference type="Pfam" id="PF13246">
    <property type="entry name" value="Cation_ATPase"/>
    <property type="match status" value="1"/>
</dbReference>
<dbReference type="AlphaFoldDB" id="A0A067NKY7"/>
<feature type="transmembrane region" description="Helical" evidence="7">
    <location>
        <begin position="114"/>
        <end position="133"/>
    </location>
</feature>
<feature type="transmembrane region" description="Helical" evidence="7">
    <location>
        <begin position="885"/>
        <end position="911"/>
    </location>
</feature>
<proteinExistence type="predicted"/>
<keyword evidence="2 7" id="KW-0812">Transmembrane</keyword>
<feature type="transmembrane region" description="Helical" evidence="7">
    <location>
        <begin position="1012"/>
        <end position="1032"/>
    </location>
</feature>
<feature type="transmembrane region" description="Helical" evidence="7">
    <location>
        <begin position="811"/>
        <end position="833"/>
    </location>
</feature>
<dbReference type="SUPFAM" id="SSF81660">
    <property type="entry name" value="Metal cation-transporting ATPase, ATP-binding domain N"/>
    <property type="match status" value="1"/>
</dbReference>
<dbReference type="STRING" id="1137138.A0A067NKY7"/>
<evidence type="ECO:0000256" key="4">
    <source>
        <dbReference type="ARBA" id="ARBA00022840"/>
    </source>
</evidence>
<keyword evidence="6 7" id="KW-0472">Membrane</keyword>
<sequence length="1048" mass="112686">MGIFSLSDKSRLKLGSRTNTTVSVSVAPGSPDFTLVAPVAHTFGIDKLSSELGTSVSDGLTRSEALRRLDSYGENVLAGKGGVSALRVLVAQFTNALCLVLFAALALSFGVGDFVEGAVIACVIALNTVVGFFQEYKAEKTMDTLRQLSSPSAVVIRGGESIPVPAKSVVPGDLVMVKAGDVVPADIRMIFVSNLEVSEQLLTGESIPVPKTIQTFKDDEIDIPIGDRVNLCYSSTVVTKGRGTGITIGTGMSSQIGRIAAAMSGTKGSSGEDEAAKPWYLAAWHTFLGGLGLRNGTPLQIKMARLAYFLLGCAIVLAIIVFSAARWRITDEIALYAIATAIAIIPESLVAVLTLTMAVGTRRMAKQRVIVRRLDALENLGGVTDICSDKTGTLTLGQMSVRKLWVAGDASHSVEYTADTASNAIEPIGAVIREDTAARVDVKNMEQGLAQVVRVASLCNVATIHKNLKDEWKSTGDPTEVALQVFATKLAMGRSSLVTKESKAPESAPLLIGEKVSQGPEVAFADTKLETSGRYTMISEFPFSSELKRMSSIYADTKDDKNVLCLIKGAVERVLDASDAYLPSPMSDPTITAPLNDSVRALIHTKAEELASKGLRVIALGQRFLDPSKARDITRDEAESKFTFLGLTGIFDPPRPETLEAVRACKRAGIVVHMLTGDHITTARSIAEAVEIITPDAPKSAVMTAVEFDRLSDREIDELPELPLVIARCAPETKVRMIHAGKRRGKHMSMTGDGVNDSPALKLAPVGIAMGLAGSDVAKDASDLVLTDDNFDSIRAAITEGRRLFANIQRFVLHLLSANIAEVVLLILGLVFIDDNNANVFPLSPLAILWVNLLTSGPPALGLGLEKAAPELMSQPPIKEGIFSWPVIIDTIAYGVVMGVTCLVNFIIVIYGANDGTLAHDCNHEASAICIAVFRARSTAFATLIFQILLYALVLKSFDRSLFSLIAGQTWYRPYLDNPVLLATIIGGLISVVLPIYIPVFNTRIFYQRGIGWEWGLVIGMTLVFVIFSEVWKIVRRPLLKRWIHPIV</sequence>
<feature type="domain" description="Cation-transporting P-type ATPase N-terminal" evidence="8">
    <location>
        <begin position="39"/>
        <end position="113"/>
    </location>
</feature>
<dbReference type="Gene3D" id="1.20.1110.10">
    <property type="entry name" value="Calcium-transporting ATPase, transmembrane domain"/>
    <property type="match status" value="2"/>
</dbReference>
<gene>
    <name evidence="9" type="ORF">PLEOSDRAFT_1063536</name>
</gene>
<feature type="transmembrane region" description="Helical" evidence="7">
    <location>
        <begin position="979"/>
        <end position="1000"/>
    </location>
</feature>
<dbReference type="SFLD" id="SFLDG00002">
    <property type="entry name" value="C1.7:_P-type_atpase_like"/>
    <property type="match status" value="1"/>
</dbReference>
<dbReference type="SUPFAM" id="SSF81653">
    <property type="entry name" value="Calcium ATPase, transduction domain A"/>
    <property type="match status" value="1"/>
</dbReference>
<dbReference type="PRINTS" id="PR00120">
    <property type="entry name" value="HATPASE"/>
</dbReference>
<protein>
    <recommendedName>
        <fullName evidence="8">Cation-transporting P-type ATPase N-terminal domain-containing protein</fullName>
    </recommendedName>
</protein>
<dbReference type="SFLD" id="SFLDF00027">
    <property type="entry name" value="p-type_atpase"/>
    <property type="match status" value="1"/>
</dbReference>
<dbReference type="SUPFAM" id="SSF81665">
    <property type="entry name" value="Calcium ATPase, transmembrane domain M"/>
    <property type="match status" value="1"/>
</dbReference>
<dbReference type="InterPro" id="IPR004014">
    <property type="entry name" value="ATPase_P-typ_cation-transptr_N"/>
</dbReference>
<evidence type="ECO:0000313" key="10">
    <source>
        <dbReference type="Proteomes" id="UP000027073"/>
    </source>
</evidence>
<feature type="transmembrane region" description="Helical" evidence="7">
    <location>
        <begin position="306"/>
        <end position="327"/>
    </location>
</feature>
<dbReference type="InterPro" id="IPR008250">
    <property type="entry name" value="ATPase_P-typ_transduc_dom_A_sf"/>
</dbReference>
<dbReference type="InterPro" id="IPR001757">
    <property type="entry name" value="P_typ_ATPase"/>
</dbReference>
<dbReference type="FunFam" id="3.40.50.1000:FF:000193">
    <property type="entry name" value="Plasma membrane calcium-transporting ATPase 2"/>
    <property type="match status" value="1"/>
</dbReference>
<evidence type="ECO:0000256" key="2">
    <source>
        <dbReference type="ARBA" id="ARBA00022692"/>
    </source>
</evidence>
<evidence type="ECO:0000256" key="6">
    <source>
        <dbReference type="ARBA" id="ARBA00023136"/>
    </source>
</evidence>
<keyword evidence="4" id="KW-0067">ATP-binding</keyword>
<dbReference type="PROSITE" id="PS00154">
    <property type="entry name" value="ATPASE_E1_E2"/>
    <property type="match status" value="1"/>
</dbReference>
<dbReference type="GO" id="GO:0005524">
    <property type="term" value="F:ATP binding"/>
    <property type="evidence" value="ECO:0007669"/>
    <property type="project" value="UniProtKB-KW"/>
</dbReference>
<name>A0A067NKY7_PLEO1</name>
<dbReference type="PANTHER" id="PTHR42861">
    <property type="entry name" value="CALCIUM-TRANSPORTING ATPASE"/>
    <property type="match status" value="1"/>
</dbReference>
<dbReference type="SFLD" id="SFLDS00003">
    <property type="entry name" value="Haloacid_Dehalogenase"/>
    <property type="match status" value="1"/>
</dbReference>
<reference evidence="10" key="1">
    <citation type="journal article" date="2014" name="Proc. Natl. Acad. Sci. U.S.A.">
        <title>Extensive sampling of basidiomycete genomes demonstrates inadequacy of the white-rot/brown-rot paradigm for wood decay fungi.</title>
        <authorList>
            <person name="Riley R."/>
            <person name="Salamov A.A."/>
            <person name="Brown D.W."/>
            <person name="Nagy L.G."/>
            <person name="Floudas D."/>
            <person name="Held B.W."/>
            <person name="Levasseur A."/>
            <person name="Lombard V."/>
            <person name="Morin E."/>
            <person name="Otillar R."/>
            <person name="Lindquist E.A."/>
            <person name="Sun H."/>
            <person name="LaButti K.M."/>
            <person name="Schmutz J."/>
            <person name="Jabbour D."/>
            <person name="Luo H."/>
            <person name="Baker S.E."/>
            <person name="Pisabarro A.G."/>
            <person name="Walton J.D."/>
            <person name="Blanchette R.A."/>
            <person name="Henrissat B."/>
            <person name="Martin F."/>
            <person name="Cullen D."/>
            <person name="Hibbett D.S."/>
            <person name="Grigoriev I.V."/>
        </authorList>
    </citation>
    <scope>NUCLEOTIDE SEQUENCE [LARGE SCALE GENOMIC DNA]</scope>
    <source>
        <strain evidence="10">PC15</strain>
    </source>
</reference>
<dbReference type="GO" id="GO:0016020">
    <property type="term" value="C:membrane"/>
    <property type="evidence" value="ECO:0007669"/>
    <property type="project" value="UniProtKB-SubCell"/>
</dbReference>
<keyword evidence="5 7" id="KW-1133">Transmembrane helix</keyword>
<evidence type="ECO:0000259" key="8">
    <source>
        <dbReference type="SMART" id="SM00831"/>
    </source>
</evidence>
<feature type="transmembrane region" description="Helical" evidence="7">
    <location>
        <begin position="940"/>
        <end position="958"/>
    </location>
</feature>
<dbReference type="HOGENOM" id="CLU_002360_3_3_1"/>
<feature type="transmembrane region" description="Helical" evidence="7">
    <location>
        <begin position="88"/>
        <end position="108"/>
    </location>
</feature>